<keyword evidence="5" id="KW-1185">Reference proteome</keyword>
<gene>
    <name evidence="4" type="primary">istA</name>
    <name evidence="4" type="ORF">IGS68_33680</name>
</gene>
<dbReference type="InterPro" id="IPR012337">
    <property type="entry name" value="RNaseH-like_sf"/>
</dbReference>
<dbReference type="SUPFAM" id="SSF53098">
    <property type="entry name" value="Ribonuclease H-like"/>
    <property type="match status" value="1"/>
</dbReference>
<protein>
    <submittedName>
        <fullName evidence="4">IS21 family transposase</fullName>
    </submittedName>
</protein>
<evidence type="ECO:0000259" key="2">
    <source>
        <dbReference type="PROSITE" id="PS50532"/>
    </source>
</evidence>
<dbReference type="RefSeq" id="WP_201083741.1">
    <property type="nucleotide sequence ID" value="NZ_CP067423.1"/>
</dbReference>
<dbReference type="Pfam" id="PF22483">
    <property type="entry name" value="Mu-transpos_C_2"/>
    <property type="match status" value="1"/>
</dbReference>
<accession>A0ABX7BJX3</accession>
<feature type="domain" description="Integrase catalytic" evidence="3">
    <location>
        <begin position="123"/>
        <end position="310"/>
    </location>
</feature>
<dbReference type="PANTHER" id="PTHR35004">
    <property type="entry name" value="TRANSPOSASE RV3428C-RELATED"/>
    <property type="match status" value="1"/>
</dbReference>
<comment type="similarity">
    <text evidence="1">Belongs to the transposase IS21/IS408/IS1162 family.</text>
</comment>
<dbReference type="Proteomes" id="UP000595197">
    <property type="component" value="Plasmid pTT6-3"/>
</dbReference>
<dbReference type="Gene3D" id="3.30.420.10">
    <property type="entry name" value="Ribonuclease H-like superfamily/Ribonuclease H"/>
    <property type="match status" value="1"/>
</dbReference>
<dbReference type="PROSITE" id="PS50532">
    <property type="entry name" value="HTH_IS408"/>
    <property type="match status" value="1"/>
</dbReference>
<dbReference type="PROSITE" id="PS50994">
    <property type="entry name" value="INTEGRASE"/>
    <property type="match status" value="1"/>
</dbReference>
<evidence type="ECO:0000256" key="1">
    <source>
        <dbReference type="ARBA" id="ARBA00009277"/>
    </source>
</evidence>
<dbReference type="InterPro" id="IPR036397">
    <property type="entry name" value="RNaseH_sf"/>
</dbReference>
<dbReference type="EMBL" id="CP067423">
    <property type="protein sequence ID" value="QQP93871.1"/>
    <property type="molecule type" value="Genomic_DNA"/>
</dbReference>
<reference evidence="4" key="1">
    <citation type="submission" date="2021-02" db="EMBL/GenBank/DDBJ databases">
        <title>Skermanella TT6 skin isolate.</title>
        <authorList>
            <person name="Lee K."/>
            <person name="Ganzorig M."/>
        </authorList>
    </citation>
    <scope>NUCLEOTIDE SEQUENCE</scope>
    <source>
        <strain evidence="4">TT6</strain>
    </source>
</reference>
<dbReference type="InterPro" id="IPR054353">
    <property type="entry name" value="IstA-like_C"/>
</dbReference>
<dbReference type="NCBIfam" id="NF033546">
    <property type="entry name" value="transpos_IS21"/>
    <property type="match status" value="1"/>
</dbReference>
<sequence>MRQLRALLRLKHGGARLSDRTLACRIGVARSTIQDYLARVEAAGLSWPLPDDVTDEVLEQLLFPRSGCRPGFRRRVEPDWAMVARELKRPGVTLMTLWEEYREGEPGGYGYSRFCDLFREFERRLSPTMRQHHVAGDKVFVDFSGKRLEVIDPASGTVRPAEIFVGVLGASSYTYAEATWTQTLPDWIGAHTRMFGFFGGVPRLVIPDNLKSGVHRANFFDPELNRSYGRMSEHYGTGILPARPLKPKDKAKVEAGVRVVQLWLLGRLRRQTFFSLEECNRAIAAALEQLNAKPLRRLGVSRRELFEQLDRPALNPLPEVPYEYAEWLRVRVGLDYHVEVAGAAYSVPYALIRQEVEVRLGARTVEVFRAGRRVAAHPRAASGTATLSDHMPADHRHYAEWSAEHFLSRARQFGPSTEALIAAILADRRHPEQGYRSCQGVLKLFRGANGERAEAVSARALAIGALGGRSIASILENNLDRQPAAPTAEAAPLVHANIRGSRYFH</sequence>
<dbReference type="PANTHER" id="PTHR35004:SF8">
    <property type="entry name" value="TRANSPOSASE RV3428C-RELATED"/>
    <property type="match status" value="1"/>
</dbReference>
<name>A0ABX7BJX3_9PROT</name>
<feature type="domain" description="HTH IS408-type" evidence="2">
    <location>
        <begin position="4"/>
        <end position="87"/>
    </location>
</feature>
<keyword evidence="4" id="KW-0614">Plasmid</keyword>
<proteinExistence type="inferred from homology"/>
<evidence type="ECO:0000313" key="5">
    <source>
        <dbReference type="Proteomes" id="UP000595197"/>
    </source>
</evidence>
<geneLocation type="plasmid" evidence="4 5">
    <name>pTT6-3</name>
</geneLocation>
<organism evidence="4 5">
    <name type="scientific">Skermanella cutis</name>
    <dbReference type="NCBI Taxonomy" id="2775420"/>
    <lineage>
        <taxon>Bacteria</taxon>
        <taxon>Pseudomonadati</taxon>
        <taxon>Pseudomonadota</taxon>
        <taxon>Alphaproteobacteria</taxon>
        <taxon>Rhodospirillales</taxon>
        <taxon>Azospirillaceae</taxon>
        <taxon>Skermanella</taxon>
    </lineage>
</organism>
<evidence type="ECO:0000313" key="4">
    <source>
        <dbReference type="EMBL" id="QQP93871.1"/>
    </source>
</evidence>
<dbReference type="InterPro" id="IPR017895">
    <property type="entry name" value="HTH_IS408/IS1162_type"/>
</dbReference>
<dbReference type="InterPro" id="IPR001584">
    <property type="entry name" value="Integrase_cat-core"/>
</dbReference>
<evidence type="ECO:0000259" key="3">
    <source>
        <dbReference type="PROSITE" id="PS50994"/>
    </source>
</evidence>